<proteinExistence type="predicted"/>
<comment type="caution">
    <text evidence="1">The sequence shown here is derived from an EMBL/GenBank/DDBJ whole genome shotgun (WGS) entry which is preliminary data.</text>
</comment>
<evidence type="ECO:0000313" key="2">
    <source>
        <dbReference type="Proteomes" id="UP000724584"/>
    </source>
</evidence>
<dbReference type="Proteomes" id="UP000724584">
    <property type="component" value="Unassembled WGS sequence"/>
</dbReference>
<sequence>MSNSSRIPENAAAADAEAVSPTRAADAGDAVFSPPNPQTQTPPPPCPPATAAQEEGSVSSVPPPPLPQSPPAAQQGTPGSIPLTAQATGISAAAHADPVKYARGPAALQRPHGPSLLTQALATARGIPRHNHSDPTHSHHKTHPPHPAQPSSELPESLNDNNKDFESRDSHHHHGSRSHGDGDSLTAPVSPRKTTMASSTTTSTTVAAPVYGRLDLGEVNSMLSGHREFLTKTKSRTTGPPETPEKERPGRWNTYSGDKTGTSSLASSRLTDSPVASHDGAGDENGLTDGRPQPRTWKTDHRVSMGPEKAWSIGGSGDSGDGQDGLVEKSISEVLAGVEHNNRSRKASHSLRFFKEGLPEEKGKRKDQRPPQPSREKSPSGGERLADIKEQLGGETAEAQAVGDVALTIERQDRPRSLPMRTPEVKTVQGSPEDYFAVKPVEHVDVKPEVSESKSGEEESQEPDSIDSSHQPKPRRVSDLSIGTGESTEEGEDSGEEKISSAVFLPHQAPEESPEHSPMPGIPQRIVPSRRQSRHGDFHPWLVKADEPEADRERESLNFEHKVGLEATEYPSVAPEVASRQVEESAPVAQREPAALSARLSRPVSQYREDAIHEHQLSPEQPLDAIELIPYKHQVGGHTTLWRFSRRAVCKQLNNRENEFYEKIEKYHRDLLAFLPRYIGVLNVTFQKQPRRKSTMKRDDSVAVDRSRAALNGPPTDLKNGTSQGEASQQSSAPQTPAPRVISQSIKQSSGQIPTVTFADNQHILPRSLLQPTSNSPSILGRFRSASGSMVFARQDGRPVNSRVDPSRPSLQDRHANSWGATTVNKKLRNEVFNDAFLKQPVAIHRHRKGHQRVARRALHQSLRPSESDPGSIEPREKRSQSAGPAREPPAMLNNGSHAHTQSDLGQAPGFCEDEAAPTDVTGTSAPEPEILGQSPAQKKKRRYSGTGLRRKPTDVREGRGDLQYFEEADDANYKGDRESPAPMEVFQASPEREPVREGEVVEEQALGPPIGPLEFGKIPRPINPKEAQTQRDSRVEYFLLLEDLTAGMKRPCIMDLKMGTRQYGVDANPKKQKSQQGKCAKTTSRELGVRVCGLQVWDAQAQNYVFKDKYYGRELKKGAEFQAALTRFLYNGVDRASILAHIPTVLQKLDELEVIIKRLRGYRFYAASLLMFYDGDLSADNNSNSNGNHGGNYYVEDSTTDFATDTEEAPRRARKNPREIDFKMADFANCVTAGDLSARDRPCPPRYPDEPDRGFLRGLRSLRKYFLRIQRDTRIELGLVCQMRNGANGNGGGSVFEGEVDEEDEGYTSV</sequence>
<dbReference type="EMBL" id="JAGIZQ010000008">
    <property type="protein sequence ID" value="KAH6613315.1"/>
    <property type="molecule type" value="Genomic_DNA"/>
</dbReference>
<gene>
    <name evidence="1" type="ORF">F5144DRAFT_542145</name>
</gene>
<reference evidence="1 2" key="1">
    <citation type="journal article" date="2021" name="Nat. Commun.">
        <title>Genetic determinants of endophytism in the Arabidopsis root mycobiome.</title>
        <authorList>
            <person name="Mesny F."/>
            <person name="Miyauchi S."/>
            <person name="Thiergart T."/>
            <person name="Pickel B."/>
            <person name="Atanasova L."/>
            <person name="Karlsson M."/>
            <person name="Huettel B."/>
            <person name="Barry K.W."/>
            <person name="Haridas S."/>
            <person name="Chen C."/>
            <person name="Bauer D."/>
            <person name="Andreopoulos W."/>
            <person name="Pangilinan J."/>
            <person name="LaButti K."/>
            <person name="Riley R."/>
            <person name="Lipzen A."/>
            <person name="Clum A."/>
            <person name="Drula E."/>
            <person name="Henrissat B."/>
            <person name="Kohler A."/>
            <person name="Grigoriev I.V."/>
            <person name="Martin F.M."/>
            <person name="Hacquard S."/>
        </authorList>
    </citation>
    <scope>NUCLEOTIDE SEQUENCE [LARGE SCALE GENOMIC DNA]</scope>
    <source>
        <strain evidence="1 2">MPI-SDFR-AT-0079</strain>
    </source>
</reference>
<organism evidence="1 2">
    <name type="scientific">Chaetomium tenue</name>
    <dbReference type="NCBI Taxonomy" id="1854479"/>
    <lineage>
        <taxon>Eukaryota</taxon>
        <taxon>Fungi</taxon>
        <taxon>Dikarya</taxon>
        <taxon>Ascomycota</taxon>
        <taxon>Pezizomycotina</taxon>
        <taxon>Sordariomycetes</taxon>
        <taxon>Sordariomycetidae</taxon>
        <taxon>Sordariales</taxon>
        <taxon>Chaetomiaceae</taxon>
        <taxon>Chaetomium</taxon>
    </lineage>
</organism>
<evidence type="ECO:0000313" key="1">
    <source>
        <dbReference type="EMBL" id="KAH6613315.1"/>
    </source>
</evidence>
<name>A0ACB7NYM9_9PEZI</name>
<keyword evidence="2" id="KW-1185">Reference proteome</keyword>
<accession>A0ACB7NYM9</accession>
<protein>
    <submittedName>
        <fullName evidence="1">Uncharacterized protein</fullName>
    </submittedName>
</protein>